<organism evidence="2">
    <name type="scientific">marine metagenome</name>
    <dbReference type="NCBI Taxonomy" id="408172"/>
    <lineage>
        <taxon>unclassified sequences</taxon>
        <taxon>metagenomes</taxon>
        <taxon>ecological metagenomes</taxon>
    </lineage>
</organism>
<reference evidence="2" key="1">
    <citation type="submission" date="2018-05" db="EMBL/GenBank/DDBJ databases">
        <authorList>
            <person name="Lanie J.A."/>
            <person name="Ng W.-L."/>
            <person name="Kazmierczak K.M."/>
            <person name="Andrzejewski T.M."/>
            <person name="Davidsen T.M."/>
            <person name="Wayne K.J."/>
            <person name="Tettelin H."/>
            <person name="Glass J.I."/>
            <person name="Rusch D."/>
            <person name="Podicherti R."/>
            <person name="Tsui H.-C.T."/>
            <person name="Winkler M.E."/>
        </authorList>
    </citation>
    <scope>NUCLEOTIDE SEQUENCE</scope>
</reference>
<gene>
    <name evidence="2" type="ORF">METZ01_LOCUS181994</name>
</gene>
<dbReference type="AlphaFoldDB" id="A0A382CSK5"/>
<protein>
    <submittedName>
        <fullName evidence="2">Uncharacterized protein</fullName>
    </submittedName>
</protein>
<keyword evidence="1" id="KW-1133">Transmembrane helix</keyword>
<keyword evidence="1" id="KW-0472">Membrane</keyword>
<evidence type="ECO:0000313" key="2">
    <source>
        <dbReference type="EMBL" id="SVB29140.1"/>
    </source>
</evidence>
<sequence>MDLVDVNVYNKEYFKRDDPRNNKENYYIKDNDSNTIMPTLIIGSYMNVRKGLFGIAFNLIPLNASINIFFPSSTTNNPS</sequence>
<feature type="transmembrane region" description="Helical" evidence="1">
    <location>
        <begin position="51"/>
        <end position="70"/>
    </location>
</feature>
<dbReference type="EMBL" id="UINC01035939">
    <property type="protein sequence ID" value="SVB29140.1"/>
    <property type="molecule type" value="Genomic_DNA"/>
</dbReference>
<keyword evidence="1" id="KW-0812">Transmembrane</keyword>
<name>A0A382CSK5_9ZZZZ</name>
<evidence type="ECO:0000256" key="1">
    <source>
        <dbReference type="SAM" id="Phobius"/>
    </source>
</evidence>
<proteinExistence type="predicted"/>
<accession>A0A382CSK5</accession>